<evidence type="ECO:0008006" key="6">
    <source>
        <dbReference type="Google" id="ProtNLM"/>
    </source>
</evidence>
<dbReference type="InterPro" id="IPR023213">
    <property type="entry name" value="CAT-like_dom_sf"/>
</dbReference>
<dbReference type="Proteomes" id="UP000826656">
    <property type="component" value="Unassembled WGS sequence"/>
</dbReference>
<evidence type="ECO:0000256" key="3">
    <source>
        <dbReference type="ARBA" id="ARBA00023315"/>
    </source>
</evidence>
<evidence type="ECO:0000313" key="4">
    <source>
        <dbReference type="EMBL" id="KAH0743577.1"/>
    </source>
</evidence>
<gene>
    <name evidence="4" type="ORF">KY290_031570</name>
</gene>
<comment type="similarity">
    <text evidence="1">Belongs to the plant acyltransferase family.</text>
</comment>
<name>A0ABQ7U9K3_SOLTU</name>
<dbReference type="Pfam" id="PF02458">
    <property type="entry name" value="Transferase"/>
    <property type="match status" value="1"/>
</dbReference>
<keyword evidence="2" id="KW-0808">Transferase</keyword>
<proteinExistence type="inferred from homology"/>
<accession>A0ABQ7U9K3</accession>
<dbReference type="PANTHER" id="PTHR31623:SF56">
    <property type="entry name" value="ACYLSUGAR ACYLTRANSFERASE 3"/>
    <property type="match status" value="1"/>
</dbReference>
<sequence length="524" mass="59033">MAASRLALISKKIIKPSSPTPLSHRIKKHSIFDQLNPCSYMSFGMFFPKQYNPTLPVDPTHISTTLENSLSRALTSYYPLAGTIRDDGLHVECNDVGAKFLEAKIDCPMSEIFNRNSTKAEELIFPTDLPWTPSKENLVVAQLNHFNCGGISIGLCVSHKIVDGSSLINFIHHWAAMARNPSAPIPSFQFDGGSHFPPVSSPIAEAILKSKTRGNHPCISNKYFFSRSKINSLKAMIAAESGTSKSSSIDPTSVEAASAFVYKCIASNSTRPSIFTQSVNLRPIMKKWLPEEFQGNASFLFMAPEIADPADIKLHRLISELRKEKKMYWETKNLMSTMLEKVKSLQNQLERDHNDEVDVYKCTSLSKFNFHDIDYGWGGPTRVCLGSVPINKKIFLMDSQNEDGIEVLDELEVVPVMVVKFMELSFQRHRVCSNPSSYERVMALESWAVDKKSVRESLRAFWLGLESEEEKKKKRRKGEEEEEIEDINKFRQDHRGFSSGVIPTKLIVVIYGLLRDFCASKCIG</sequence>
<dbReference type="Gene3D" id="3.30.559.10">
    <property type="entry name" value="Chloramphenicol acetyltransferase-like domain"/>
    <property type="match status" value="2"/>
</dbReference>
<organism evidence="4 5">
    <name type="scientific">Solanum tuberosum</name>
    <name type="common">Potato</name>
    <dbReference type="NCBI Taxonomy" id="4113"/>
    <lineage>
        <taxon>Eukaryota</taxon>
        <taxon>Viridiplantae</taxon>
        <taxon>Streptophyta</taxon>
        <taxon>Embryophyta</taxon>
        <taxon>Tracheophyta</taxon>
        <taxon>Spermatophyta</taxon>
        <taxon>Magnoliopsida</taxon>
        <taxon>eudicotyledons</taxon>
        <taxon>Gunneridae</taxon>
        <taxon>Pentapetalae</taxon>
        <taxon>asterids</taxon>
        <taxon>lamiids</taxon>
        <taxon>Solanales</taxon>
        <taxon>Solanaceae</taxon>
        <taxon>Solanoideae</taxon>
        <taxon>Solaneae</taxon>
        <taxon>Solanum</taxon>
    </lineage>
</organism>
<dbReference type="PANTHER" id="PTHR31623">
    <property type="entry name" value="F21J9.9"/>
    <property type="match status" value="1"/>
</dbReference>
<keyword evidence="5" id="KW-1185">Reference proteome</keyword>
<reference evidence="4 5" key="1">
    <citation type="journal article" date="2021" name="bioRxiv">
        <title>Chromosome-scale and haplotype-resolved genome assembly of a tetraploid potato cultivar.</title>
        <authorList>
            <person name="Sun H."/>
            <person name="Jiao W.-B."/>
            <person name="Krause K."/>
            <person name="Campoy J.A."/>
            <person name="Goel M."/>
            <person name="Folz-Donahue K."/>
            <person name="Kukat C."/>
            <person name="Huettel B."/>
            <person name="Schneeberger K."/>
        </authorList>
    </citation>
    <scope>NUCLEOTIDE SEQUENCE [LARGE SCALE GENOMIC DNA]</scope>
    <source>
        <strain evidence="4">SolTubOtavaFocal</strain>
        <tissue evidence="4">Leaves</tissue>
    </source>
</reference>
<evidence type="ECO:0000256" key="2">
    <source>
        <dbReference type="ARBA" id="ARBA00022679"/>
    </source>
</evidence>
<dbReference type="EMBL" id="JAIVGD010000023">
    <property type="protein sequence ID" value="KAH0743577.1"/>
    <property type="molecule type" value="Genomic_DNA"/>
</dbReference>
<keyword evidence="3" id="KW-0012">Acyltransferase</keyword>
<comment type="caution">
    <text evidence="4">The sequence shown here is derived from an EMBL/GenBank/DDBJ whole genome shotgun (WGS) entry which is preliminary data.</text>
</comment>
<protein>
    <recommendedName>
        <fullName evidence="6">Acyltransferase</fullName>
    </recommendedName>
</protein>
<evidence type="ECO:0000256" key="1">
    <source>
        <dbReference type="ARBA" id="ARBA00009861"/>
    </source>
</evidence>
<evidence type="ECO:0000313" key="5">
    <source>
        <dbReference type="Proteomes" id="UP000826656"/>
    </source>
</evidence>